<evidence type="ECO:0000256" key="2">
    <source>
        <dbReference type="RuleBase" id="RU000363"/>
    </source>
</evidence>
<dbReference type="PRINTS" id="PR00080">
    <property type="entry name" value="SDRFAMILY"/>
</dbReference>
<dbReference type="SUPFAM" id="SSF51735">
    <property type="entry name" value="NAD(P)-binding Rossmann-fold domains"/>
    <property type="match status" value="1"/>
</dbReference>
<evidence type="ECO:0000256" key="1">
    <source>
        <dbReference type="ARBA" id="ARBA00023002"/>
    </source>
</evidence>
<dbReference type="InterPro" id="IPR002347">
    <property type="entry name" value="SDR_fam"/>
</dbReference>
<accession>A0A3D9FHS4</accession>
<protein>
    <submittedName>
        <fullName evidence="3">NAD(P)-dependent dehydrogenase (Short-subunit alcohol dehydrogenase family)</fullName>
    </submittedName>
</protein>
<dbReference type="GO" id="GO:0005737">
    <property type="term" value="C:cytoplasm"/>
    <property type="evidence" value="ECO:0007669"/>
    <property type="project" value="TreeGrafter"/>
</dbReference>
<dbReference type="InterPro" id="IPR036291">
    <property type="entry name" value="NAD(P)-bd_dom_sf"/>
</dbReference>
<dbReference type="PANTHER" id="PTHR44229:SF4">
    <property type="entry name" value="15-HYDROXYPROSTAGLANDIN DEHYDROGENASE [NAD(+)]"/>
    <property type="match status" value="1"/>
</dbReference>
<comment type="caution">
    <text evidence="3">The sequence shown here is derived from an EMBL/GenBank/DDBJ whole genome shotgun (WGS) entry which is preliminary data.</text>
</comment>
<dbReference type="PANTHER" id="PTHR44229">
    <property type="entry name" value="15-HYDROXYPROSTAGLANDIN DEHYDROGENASE [NAD(+)]"/>
    <property type="match status" value="1"/>
</dbReference>
<evidence type="ECO:0000313" key="4">
    <source>
        <dbReference type="Proteomes" id="UP000256310"/>
    </source>
</evidence>
<organism evidence="3 4">
    <name type="scientific">Parasphingopyxis lamellibrachiae</name>
    <dbReference type="NCBI Taxonomy" id="680125"/>
    <lineage>
        <taxon>Bacteria</taxon>
        <taxon>Pseudomonadati</taxon>
        <taxon>Pseudomonadota</taxon>
        <taxon>Alphaproteobacteria</taxon>
        <taxon>Sphingomonadales</taxon>
        <taxon>Sphingomonadaceae</taxon>
        <taxon>Parasphingopyxis</taxon>
    </lineage>
</organism>
<keyword evidence="1" id="KW-0560">Oxidoreductase</keyword>
<dbReference type="PRINTS" id="PR00081">
    <property type="entry name" value="GDHRDH"/>
</dbReference>
<dbReference type="Proteomes" id="UP000256310">
    <property type="component" value="Unassembled WGS sequence"/>
</dbReference>
<dbReference type="RefSeq" id="WP_116236629.1">
    <property type="nucleotide sequence ID" value="NZ_QRDP01000004.1"/>
</dbReference>
<reference evidence="3 4" key="1">
    <citation type="submission" date="2018-07" db="EMBL/GenBank/DDBJ databases">
        <title>Genomic Encyclopedia of Type Strains, Phase IV (KMG-IV): sequencing the most valuable type-strain genomes for metagenomic binning, comparative biology and taxonomic classification.</title>
        <authorList>
            <person name="Goeker M."/>
        </authorList>
    </citation>
    <scope>NUCLEOTIDE SEQUENCE [LARGE SCALE GENOMIC DNA]</scope>
    <source>
        <strain evidence="3 4">DSM 26725</strain>
    </source>
</reference>
<dbReference type="Gene3D" id="3.40.50.720">
    <property type="entry name" value="NAD(P)-binding Rossmann-like Domain"/>
    <property type="match status" value="1"/>
</dbReference>
<dbReference type="Pfam" id="PF00106">
    <property type="entry name" value="adh_short"/>
    <property type="match status" value="1"/>
</dbReference>
<sequence length="249" mass="25328">MDISGKAALVTGAASGIGRATCEALAAKGASHIHLVDLNDEGCRETARLCGANVGTTVHPCNVADLGALEAVFAAAAEETGLDIVFNNAGMVTGADMFPDTPNARIELIVAVNISAVFAGTNFAVKHMADRGGVVVNTGSTSSLHDRFIDILYSATKAAVLQFTQGCGKLMESHGVRVCAILPGLVDTPIVDTTGGDTRADWMQKILDDNVAMPPAALAAGVVALIEDDSNAGGHSIVADEAQVEAVSG</sequence>
<dbReference type="OrthoDB" id="9808814at2"/>
<name>A0A3D9FHS4_9SPHN</name>
<dbReference type="GO" id="GO:0016616">
    <property type="term" value="F:oxidoreductase activity, acting on the CH-OH group of donors, NAD or NADP as acceptor"/>
    <property type="evidence" value="ECO:0007669"/>
    <property type="project" value="TreeGrafter"/>
</dbReference>
<gene>
    <name evidence="3" type="ORF">DFR46_2390</name>
</gene>
<comment type="similarity">
    <text evidence="2">Belongs to the short-chain dehydrogenases/reductases (SDR) family.</text>
</comment>
<evidence type="ECO:0000313" key="3">
    <source>
        <dbReference type="EMBL" id="RED17344.1"/>
    </source>
</evidence>
<dbReference type="AlphaFoldDB" id="A0A3D9FHS4"/>
<dbReference type="EMBL" id="QRDP01000004">
    <property type="protein sequence ID" value="RED17344.1"/>
    <property type="molecule type" value="Genomic_DNA"/>
</dbReference>
<dbReference type="CDD" id="cd05233">
    <property type="entry name" value="SDR_c"/>
    <property type="match status" value="1"/>
</dbReference>
<proteinExistence type="inferred from homology"/>
<keyword evidence="4" id="KW-1185">Reference proteome</keyword>